<dbReference type="STRING" id="431595.K3W885"/>
<dbReference type="Gene3D" id="3.30.40.10">
    <property type="entry name" value="Zinc/RING finger domain, C3HC4 (zinc finger)"/>
    <property type="match status" value="1"/>
</dbReference>
<dbReference type="GO" id="GO:0016567">
    <property type="term" value="P:protein ubiquitination"/>
    <property type="evidence" value="ECO:0007669"/>
    <property type="project" value="TreeGrafter"/>
</dbReference>
<keyword evidence="1" id="KW-0479">Metal-binding</keyword>
<evidence type="ECO:0000256" key="1">
    <source>
        <dbReference type="PROSITE-ProRule" id="PRU00175"/>
    </source>
</evidence>
<dbReference type="InParanoid" id="K3W885"/>
<reference evidence="4" key="1">
    <citation type="journal article" date="2010" name="Genome Biol.">
        <title>Genome sequence of the necrotrophic plant pathogen Pythium ultimum reveals original pathogenicity mechanisms and effector repertoire.</title>
        <authorList>
            <person name="Levesque C.A."/>
            <person name="Brouwer H."/>
            <person name="Cano L."/>
            <person name="Hamilton J.P."/>
            <person name="Holt C."/>
            <person name="Huitema E."/>
            <person name="Raffaele S."/>
            <person name="Robideau G.P."/>
            <person name="Thines M."/>
            <person name="Win J."/>
            <person name="Zerillo M.M."/>
            <person name="Beakes G.W."/>
            <person name="Boore J.L."/>
            <person name="Busam D."/>
            <person name="Dumas B."/>
            <person name="Ferriera S."/>
            <person name="Fuerstenberg S.I."/>
            <person name="Gachon C.M."/>
            <person name="Gaulin E."/>
            <person name="Govers F."/>
            <person name="Grenville-Briggs L."/>
            <person name="Horner N."/>
            <person name="Hostetler J."/>
            <person name="Jiang R.H."/>
            <person name="Johnson J."/>
            <person name="Krajaejun T."/>
            <person name="Lin H."/>
            <person name="Meijer H.J."/>
            <person name="Moore B."/>
            <person name="Morris P."/>
            <person name="Phuntmart V."/>
            <person name="Puiu D."/>
            <person name="Shetty J."/>
            <person name="Stajich J.E."/>
            <person name="Tripathy S."/>
            <person name="Wawra S."/>
            <person name="van West P."/>
            <person name="Whitty B.R."/>
            <person name="Coutinho P.M."/>
            <person name="Henrissat B."/>
            <person name="Martin F."/>
            <person name="Thomas P.D."/>
            <person name="Tyler B.M."/>
            <person name="De Vries R.P."/>
            <person name="Kamoun S."/>
            <person name="Yandell M."/>
            <person name="Tisserat N."/>
            <person name="Buell C.R."/>
        </authorList>
    </citation>
    <scope>NUCLEOTIDE SEQUENCE</scope>
    <source>
        <strain evidence="4">DAOM:BR144</strain>
    </source>
</reference>
<dbReference type="GO" id="GO:0061630">
    <property type="term" value="F:ubiquitin protein ligase activity"/>
    <property type="evidence" value="ECO:0007669"/>
    <property type="project" value="UniProtKB-EC"/>
</dbReference>
<proteinExistence type="predicted"/>
<dbReference type="Proteomes" id="UP000019132">
    <property type="component" value="Unassembled WGS sequence"/>
</dbReference>
<evidence type="ECO:0000259" key="2">
    <source>
        <dbReference type="PROSITE" id="PS50089"/>
    </source>
</evidence>
<accession>K3W885</accession>
<name>K3W885_GLOUD</name>
<dbReference type="GO" id="GO:0008270">
    <property type="term" value="F:zinc ion binding"/>
    <property type="evidence" value="ECO:0007669"/>
    <property type="project" value="UniProtKB-KW"/>
</dbReference>
<dbReference type="PROSITE" id="PS50089">
    <property type="entry name" value="ZF_RING_2"/>
    <property type="match status" value="1"/>
</dbReference>
<keyword evidence="1" id="KW-0862">Zinc</keyword>
<evidence type="ECO:0000313" key="4">
    <source>
        <dbReference type="Proteomes" id="UP000019132"/>
    </source>
</evidence>
<reference evidence="3" key="3">
    <citation type="submission" date="2015-02" db="UniProtKB">
        <authorList>
            <consortium name="EnsemblProtists"/>
        </authorList>
    </citation>
    <scope>IDENTIFICATION</scope>
    <source>
        <strain evidence="3">DAOM BR144</strain>
    </source>
</reference>
<evidence type="ECO:0000313" key="3">
    <source>
        <dbReference type="EnsemblProtists" id="PYU1_T001176"/>
    </source>
</evidence>
<dbReference type="SUPFAM" id="SSF57850">
    <property type="entry name" value="RING/U-box"/>
    <property type="match status" value="1"/>
</dbReference>
<keyword evidence="4" id="KW-1185">Reference proteome</keyword>
<dbReference type="VEuPathDB" id="FungiDB:PYU1_G001176"/>
<organism evidence="3 4">
    <name type="scientific">Globisporangium ultimum (strain ATCC 200006 / CBS 805.95 / DAOM BR144)</name>
    <name type="common">Pythium ultimum</name>
    <dbReference type="NCBI Taxonomy" id="431595"/>
    <lineage>
        <taxon>Eukaryota</taxon>
        <taxon>Sar</taxon>
        <taxon>Stramenopiles</taxon>
        <taxon>Oomycota</taxon>
        <taxon>Peronosporomycetes</taxon>
        <taxon>Pythiales</taxon>
        <taxon>Pythiaceae</taxon>
        <taxon>Globisporangium</taxon>
    </lineage>
</organism>
<keyword evidence="1" id="KW-0863">Zinc-finger</keyword>
<sequence>MSGSSKELPSGAAVDDVICQCIALDFLPTPVKPDKFSPVTVKKLTFTSSNVYVPQEIFGHDAKAAGGECVICLEGALAAVLLPCRHFCVCRVCLDEIDQCPICRTKFTTYVCYSETDNDSAATSTTELQVKVL</sequence>
<dbReference type="HOGENOM" id="CLU_1910855_0_0_1"/>
<feature type="domain" description="RING-type" evidence="2">
    <location>
        <begin position="69"/>
        <end position="104"/>
    </location>
</feature>
<dbReference type="Pfam" id="PF13920">
    <property type="entry name" value="zf-C3HC4_3"/>
    <property type="match status" value="1"/>
</dbReference>
<dbReference type="SMART" id="SM00184">
    <property type="entry name" value="RING"/>
    <property type="match status" value="1"/>
</dbReference>
<dbReference type="PANTHER" id="PTHR22996">
    <property type="entry name" value="MAHOGUNIN"/>
    <property type="match status" value="1"/>
</dbReference>
<dbReference type="EMBL" id="GL376626">
    <property type="status" value="NOT_ANNOTATED_CDS"/>
    <property type="molecule type" value="Genomic_DNA"/>
</dbReference>
<dbReference type="PANTHER" id="PTHR22996:SF0">
    <property type="entry name" value="RE60872P-RELATED"/>
    <property type="match status" value="1"/>
</dbReference>
<protein>
    <recommendedName>
        <fullName evidence="2">RING-type domain-containing protein</fullName>
    </recommendedName>
</protein>
<reference evidence="4" key="2">
    <citation type="submission" date="2010-04" db="EMBL/GenBank/DDBJ databases">
        <authorList>
            <person name="Buell R."/>
            <person name="Hamilton J."/>
            <person name="Hostetler J."/>
        </authorList>
    </citation>
    <scope>NUCLEOTIDE SEQUENCE [LARGE SCALE GENOMIC DNA]</scope>
    <source>
        <strain evidence="4">DAOM:BR144</strain>
    </source>
</reference>
<dbReference type="EnsemblProtists" id="PYU1_T001176">
    <property type="protein sequence ID" value="PYU1_T001176"/>
    <property type="gene ID" value="PYU1_G001176"/>
</dbReference>
<dbReference type="eggNOG" id="KOG4265">
    <property type="taxonomic scope" value="Eukaryota"/>
</dbReference>
<dbReference type="InterPro" id="IPR045194">
    <property type="entry name" value="MGRN1/RNF157-like"/>
</dbReference>
<dbReference type="InterPro" id="IPR001841">
    <property type="entry name" value="Znf_RING"/>
</dbReference>
<dbReference type="InterPro" id="IPR013083">
    <property type="entry name" value="Znf_RING/FYVE/PHD"/>
</dbReference>
<dbReference type="AlphaFoldDB" id="K3W885"/>